<dbReference type="GO" id="GO:0016491">
    <property type="term" value="F:oxidoreductase activity"/>
    <property type="evidence" value="ECO:0007669"/>
    <property type="project" value="UniProtKB-KW"/>
</dbReference>
<keyword evidence="2" id="KW-0521">NADP</keyword>
<evidence type="ECO:0000256" key="3">
    <source>
        <dbReference type="ARBA" id="ARBA00023002"/>
    </source>
</evidence>
<sequence>MSEEKAEVKMEYRLLGGTGLKVSALSFGFWATDDIIKIIKMLKKITKKKKKKGVDKCVEVMRVCRKGGINFFDNAEVKDAEIIMGQAYERLLKEDSTLWRRSDVCFTTKIFWGGKGQNEKGLSRKHIMEGMKQSLKRLNMDYVDVVFCHRFDPLTSTKEVVRAFTDIIRSGKALYWGTSEWTAAQITEAFWVAKLEGLIPPIAEQFNKINK</sequence>
<gene>
    <name evidence="5" type="ORF">RFI_14829</name>
</gene>
<comment type="caution">
    <text evidence="5">The sequence shown here is derived from an EMBL/GenBank/DDBJ whole genome shotgun (WGS) entry which is preliminary data.</text>
</comment>
<dbReference type="InterPro" id="IPR023210">
    <property type="entry name" value="NADP_OxRdtase_dom"/>
</dbReference>
<keyword evidence="3" id="KW-0560">Oxidoreductase</keyword>
<evidence type="ECO:0000259" key="4">
    <source>
        <dbReference type="Pfam" id="PF00248"/>
    </source>
</evidence>
<dbReference type="PANTHER" id="PTHR43150">
    <property type="entry name" value="HYPERKINETIC, ISOFORM M"/>
    <property type="match status" value="1"/>
</dbReference>
<accession>X6N7Y8</accession>
<comment type="similarity">
    <text evidence="1">Belongs to the shaker potassium channel beta subunit family.</text>
</comment>
<dbReference type="Proteomes" id="UP000023152">
    <property type="component" value="Unassembled WGS sequence"/>
</dbReference>
<dbReference type="Gene3D" id="3.20.20.100">
    <property type="entry name" value="NADP-dependent oxidoreductase domain"/>
    <property type="match status" value="1"/>
</dbReference>
<evidence type="ECO:0000256" key="2">
    <source>
        <dbReference type="ARBA" id="ARBA00022857"/>
    </source>
</evidence>
<proteinExistence type="inferred from homology"/>
<organism evidence="5 6">
    <name type="scientific">Reticulomyxa filosa</name>
    <dbReference type="NCBI Taxonomy" id="46433"/>
    <lineage>
        <taxon>Eukaryota</taxon>
        <taxon>Sar</taxon>
        <taxon>Rhizaria</taxon>
        <taxon>Retaria</taxon>
        <taxon>Foraminifera</taxon>
        <taxon>Monothalamids</taxon>
        <taxon>Reticulomyxidae</taxon>
        <taxon>Reticulomyxa</taxon>
    </lineage>
</organism>
<dbReference type="InterPro" id="IPR036812">
    <property type="entry name" value="NAD(P)_OxRdtase_dom_sf"/>
</dbReference>
<keyword evidence="6" id="KW-1185">Reference proteome</keyword>
<name>X6N7Y8_RETFI</name>
<protein>
    <recommendedName>
        <fullName evidence="4">NADP-dependent oxidoreductase domain-containing protein</fullName>
    </recommendedName>
</protein>
<feature type="domain" description="NADP-dependent oxidoreductase" evidence="4">
    <location>
        <begin position="55"/>
        <end position="206"/>
    </location>
</feature>
<dbReference type="OMA" id="ITEAVWI"/>
<evidence type="ECO:0000313" key="5">
    <source>
        <dbReference type="EMBL" id="ETO22370.1"/>
    </source>
</evidence>
<reference evidence="5 6" key="1">
    <citation type="journal article" date="2013" name="Curr. Biol.">
        <title>The Genome of the Foraminiferan Reticulomyxa filosa.</title>
        <authorList>
            <person name="Glockner G."/>
            <person name="Hulsmann N."/>
            <person name="Schleicher M."/>
            <person name="Noegel A.A."/>
            <person name="Eichinger L."/>
            <person name="Gallinger C."/>
            <person name="Pawlowski J."/>
            <person name="Sierra R."/>
            <person name="Euteneuer U."/>
            <person name="Pillet L."/>
            <person name="Moustafa A."/>
            <person name="Platzer M."/>
            <person name="Groth M."/>
            <person name="Szafranski K."/>
            <person name="Schliwa M."/>
        </authorList>
    </citation>
    <scope>NUCLEOTIDE SEQUENCE [LARGE SCALE GENOMIC DNA]</scope>
</reference>
<dbReference type="InterPro" id="IPR005399">
    <property type="entry name" value="K_chnl_volt-dep_bsu_KCNAB-rel"/>
</dbReference>
<dbReference type="EMBL" id="ASPP01010801">
    <property type="protein sequence ID" value="ETO22370.1"/>
    <property type="molecule type" value="Genomic_DNA"/>
</dbReference>
<evidence type="ECO:0000313" key="6">
    <source>
        <dbReference type="Proteomes" id="UP000023152"/>
    </source>
</evidence>
<dbReference type="OrthoDB" id="2310150at2759"/>
<evidence type="ECO:0000256" key="1">
    <source>
        <dbReference type="ARBA" id="ARBA00006515"/>
    </source>
</evidence>
<dbReference type="Pfam" id="PF00248">
    <property type="entry name" value="Aldo_ket_red"/>
    <property type="match status" value="1"/>
</dbReference>
<dbReference type="AlphaFoldDB" id="X6N7Y8"/>
<dbReference type="PANTHER" id="PTHR43150:SF2">
    <property type="entry name" value="HYPERKINETIC, ISOFORM M"/>
    <property type="match status" value="1"/>
</dbReference>
<dbReference type="SUPFAM" id="SSF51430">
    <property type="entry name" value="NAD(P)-linked oxidoreductase"/>
    <property type="match status" value="1"/>
</dbReference>